<feature type="signal peptide" evidence="1">
    <location>
        <begin position="1"/>
        <end position="20"/>
    </location>
</feature>
<reference evidence="2 3" key="1">
    <citation type="submission" date="2016-10" db="EMBL/GenBank/DDBJ databases">
        <authorList>
            <person name="de Groot N.N."/>
        </authorList>
    </citation>
    <scope>NUCLEOTIDE SEQUENCE [LARGE SCALE GENOMIC DNA]</scope>
    <source>
        <strain evidence="2 3">DSM 43067</strain>
    </source>
</reference>
<evidence type="ECO:0000256" key="1">
    <source>
        <dbReference type="SAM" id="SignalP"/>
    </source>
</evidence>
<keyword evidence="1" id="KW-0732">Signal</keyword>
<sequence>MRIAIAAVVGVLLAAGASFGAVQLANASQKDPVIKPLYNYGSR</sequence>
<organism evidence="2 3">
    <name type="scientific">Actinomadura madurae</name>
    <dbReference type="NCBI Taxonomy" id="1993"/>
    <lineage>
        <taxon>Bacteria</taxon>
        <taxon>Bacillati</taxon>
        <taxon>Actinomycetota</taxon>
        <taxon>Actinomycetes</taxon>
        <taxon>Streptosporangiales</taxon>
        <taxon>Thermomonosporaceae</taxon>
        <taxon>Actinomadura</taxon>
    </lineage>
</organism>
<dbReference type="STRING" id="1993.SAMN04489713_103283"/>
<feature type="chain" id="PRO_5039245296" description="DUF2613 domain-containing protein" evidence="1">
    <location>
        <begin position="21"/>
        <end position="43"/>
    </location>
</feature>
<accession>A0A1I5CJS3</accession>
<dbReference type="AlphaFoldDB" id="A0A1I5CJS3"/>
<dbReference type="Proteomes" id="UP000183413">
    <property type="component" value="Unassembled WGS sequence"/>
</dbReference>
<keyword evidence="3" id="KW-1185">Reference proteome</keyword>
<name>A0A1I5CJS3_9ACTN</name>
<proteinExistence type="predicted"/>
<evidence type="ECO:0000313" key="2">
    <source>
        <dbReference type="EMBL" id="SFN87239.1"/>
    </source>
</evidence>
<evidence type="ECO:0000313" key="3">
    <source>
        <dbReference type="Proteomes" id="UP000183413"/>
    </source>
</evidence>
<gene>
    <name evidence="2" type="ORF">SAMN04489713_103283</name>
</gene>
<evidence type="ECO:0008006" key="4">
    <source>
        <dbReference type="Google" id="ProtNLM"/>
    </source>
</evidence>
<dbReference type="RefSeq" id="WP_021592999.1">
    <property type="nucleotide sequence ID" value="NZ_CP083237.1"/>
</dbReference>
<dbReference type="GeneID" id="99651485"/>
<dbReference type="InParanoid" id="A0A1I5CJS3"/>
<dbReference type="EMBL" id="FOVH01000003">
    <property type="protein sequence ID" value="SFN87239.1"/>
    <property type="molecule type" value="Genomic_DNA"/>
</dbReference>
<protein>
    <recommendedName>
        <fullName evidence="4">DUF2613 domain-containing protein</fullName>
    </recommendedName>
</protein>